<dbReference type="AlphaFoldDB" id="A0A0Q9YN72"/>
<dbReference type="Proteomes" id="UP000051494">
    <property type="component" value="Unassembled WGS sequence"/>
</dbReference>
<keyword evidence="6" id="KW-1185">Reference proteome</keyword>
<reference evidence="5" key="3">
    <citation type="submission" date="2021-06" db="EMBL/GenBank/DDBJ databases">
        <title>Genomic Description and Analysis of Intracellular Bacteria, Candidatus Berkiella cookevillensis and Candidatus Berkiella aquae.</title>
        <authorList>
            <person name="Kidane D.T."/>
            <person name="Mehari Y.T."/>
            <person name="Rice F.C."/>
            <person name="Arivett B.A."/>
            <person name="Farone A.L."/>
            <person name="Berk S.G."/>
            <person name="Farone M.B."/>
        </authorList>
    </citation>
    <scope>NUCLEOTIDE SEQUENCE</scope>
    <source>
        <strain evidence="5">CC99</strain>
    </source>
</reference>
<feature type="chain" id="PRO_5043129728" evidence="2">
    <location>
        <begin position="31"/>
        <end position="202"/>
    </location>
</feature>
<proteinExistence type="predicted"/>
<sequence>MRCLKYSRLLNLAKMALLIPVTLSVLQGCAAVVASSAATGVAVSQDRRTTGTIVDDKGLELKAVQSIHNALTQDEQNTNVSVISYNNRVLLIGQAPSNEVRSRVEAAVKDVAKFKQLHNEIVIATPTSLMTRSADSVITTKIKSAMLLNRDLNPARVKVITEDSVVYLLGIVTPEEEEIAVDIARNTKGVAKVVKIFEYQNP</sequence>
<evidence type="ECO:0000313" key="4">
    <source>
        <dbReference type="EMBL" id="KRG18055.1"/>
    </source>
</evidence>
<dbReference type="InterPro" id="IPR007055">
    <property type="entry name" value="BON_dom"/>
</dbReference>
<dbReference type="OrthoDB" id="9783990at2"/>
<dbReference type="Pfam" id="PF04972">
    <property type="entry name" value="BON"/>
    <property type="match status" value="2"/>
</dbReference>
<dbReference type="EMBL" id="LKHV02000001">
    <property type="protein sequence ID" value="MCS5709164.1"/>
    <property type="molecule type" value="Genomic_DNA"/>
</dbReference>
<reference evidence="4" key="1">
    <citation type="submission" date="2015-09" db="EMBL/GenBank/DDBJ databases">
        <title>Draft Genome Sequences of Two Novel Amoeba-resistant Intranuclear Bacteria, Candidatus Berkiella cookevillensis and Candidatus Berkiella aquae.</title>
        <authorList>
            <person name="Mehari Y.T."/>
            <person name="Arivett B.A."/>
            <person name="Farone A.L."/>
            <person name="Gunderson J.H."/>
            <person name="Farone M.B."/>
        </authorList>
    </citation>
    <scope>NUCLEOTIDE SEQUENCE [LARGE SCALE GENOMIC DNA]</scope>
    <source>
        <strain evidence="4">CC99</strain>
    </source>
</reference>
<protein>
    <submittedName>
        <fullName evidence="5">BON domain-containing protein</fullName>
    </submittedName>
    <submittedName>
        <fullName evidence="4">Outer membrane lipoprotein</fullName>
    </submittedName>
</protein>
<evidence type="ECO:0000259" key="3">
    <source>
        <dbReference type="PROSITE" id="PS50914"/>
    </source>
</evidence>
<dbReference type="RefSeq" id="WP_057624860.1">
    <property type="nucleotide sequence ID" value="NZ_LKHV02000001.1"/>
</dbReference>
<keyword evidence="1 2" id="KW-0732">Signal</keyword>
<evidence type="ECO:0000313" key="5">
    <source>
        <dbReference type="EMBL" id="MCS5709164.1"/>
    </source>
</evidence>
<gene>
    <name evidence="5" type="ORF">CC99x_009625</name>
    <name evidence="4" type="ORF">CC99x_01766</name>
</gene>
<reference evidence="5" key="2">
    <citation type="journal article" date="2016" name="Genome Announc.">
        <title>Draft Genome Sequences of Two Novel Amoeba-Resistant Intranuclear Bacteria, 'Candidatus Berkiella cookevillensis' and 'Candidatus Berkiella aquae'.</title>
        <authorList>
            <person name="Mehari Y.T."/>
            <person name="Arivett B.A."/>
            <person name="Farone A.L."/>
            <person name="Gunderson J.H."/>
            <person name="Farone M.B."/>
        </authorList>
    </citation>
    <scope>NUCLEOTIDE SEQUENCE</scope>
    <source>
        <strain evidence="5">CC99</strain>
    </source>
</reference>
<dbReference type="SMART" id="SM00749">
    <property type="entry name" value="BON"/>
    <property type="match status" value="2"/>
</dbReference>
<feature type="domain" description="BON" evidence="3">
    <location>
        <begin position="134"/>
        <end position="201"/>
    </location>
</feature>
<dbReference type="InterPro" id="IPR014004">
    <property type="entry name" value="Transpt-assoc_nodulatn_dom_bac"/>
</dbReference>
<dbReference type="PANTHER" id="PTHR34606:SF4">
    <property type="entry name" value="OUTER MEMBRANE LIPOPROTEIN DOLP"/>
    <property type="match status" value="1"/>
</dbReference>
<dbReference type="PANTHER" id="PTHR34606">
    <property type="entry name" value="BON DOMAIN-CONTAINING PROTEIN"/>
    <property type="match status" value="1"/>
</dbReference>
<dbReference type="PROSITE" id="PS51257">
    <property type="entry name" value="PROKAR_LIPOPROTEIN"/>
    <property type="match status" value="1"/>
</dbReference>
<evidence type="ECO:0000313" key="6">
    <source>
        <dbReference type="Proteomes" id="UP000051494"/>
    </source>
</evidence>
<evidence type="ECO:0000256" key="2">
    <source>
        <dbReference type="SAM" id="SignalP"/>
    </source>
</evidence>
<accession>A0A0Q9YN72</accession>
<keyword evidence="4" id="KW-0449">Lipoprotein</keyword>
<comment type="caution">
    <text evidence="4">The sequence shown here is derived from an EMBL/GenBank/DDBJ whole genome shotgun (WGS) entry which is preliminary data.</text>
</comment>
<dbReference type="EMBL" id="LKHV01000009">
    <property type="protein sequence ID" value="KRG18055.1"/>
    <property type="molecule type" value="Genomic_DNA"/>
</dbReference>
<name>A0A0Q9YN72_9GAMM</name>
<organism evidence="4">
    <name type="scientific">Candidatus Berkiella cookevillensis</name>
    <dbReference type="NCBI Taxonomy" id="437022"/>
    <lineage>
        <taxon>Bacteria</taxon>
        <taxon>Pseudomonadati</taxon>
        <taxon>Pseudomonadota</taxon>
        <taxon>Gammaproteobacteria</taxon>
        <taxon>Candidatus Berkiellales</taxon>
        <taxon>Candidatus Berkiellaceae</taxon>
        <taxon>Candidatus Berkiella</taxon>
    </lineage>
</organism>
<dbReference type="InterPro" id="IPR051686">
    <property type="entry name" value="Lipoprotein_DolP"/>
</dbReference>
<dbReference type="STRING" id="437022.CC99x_01766"/>
<feature type="domain" description="BON" evidence="3">
    <location>
        <begin position="55"/>
        <end position="125"/>
    </location>
</feature>
<feature type="signal peptide" evidence="2">
    <location>
        <begin position="1"/>
        <end position="30"/>
    </location>
</feature>
<dbReference type="PROSITE" id="PS50914">
    <property type="entry name" value="BON"/>
    <property type="match status" value="2"/>
</dbReference>
<evidence type="ECO:0000256" key="1">
    <source>
        <dbReference type="ARBA" id="ARBA00022729"/>
    </source>
</evidence>